<dbReference type="EMBL" id="MPUH01000024">
    <property type="protein sequence ID" value="OMJ94569.1"/>
    <property type="molecule type" value="Genomic_DNA"/>
</dbReference>
<accession>A0A1R2CZY2</accession>
<dbReference type="AlphaFoldDB" id="A0A1R2CZY2"/>
<proteinExistence type="predicted"/>
<dbReference type="Proteomes" id="UP000187209">
    <property type="component" value="Unassembled WGS sequence"/>
</dbReference>
<dbReference type="OrthoDB" id="306512at2759"/>
<comment type="caution">
    <text evidence="1">The sequence shown here is derived from an EMBL/GenBank/DDBJ whole genome shotgun (WGS) entry which is preliminary data.</text>
</comment>
<sequence>MIGLFLVLASVSAQTPLSPMWPNTFWQPFNETTKYSLIGTHSTTGNFYYDWTIKAYRVDRANGRYDRYCGLAGPYEFENTPCSHIVNNGNRFLYYSSLNKCCFCCNAANGCGMLFPGWMTNATYIDTEIHNGVMTYKWDKKGLQDNFIYETVGSVPVDRVTVSIYQVSDDDMEFGSRSSTLPAGILNLPSICNLNTNCETAACSALRSQKVTFKGL</sequence>
<keyword evidence="2" id="KW-1185">Reference proteome</keyword>
<reference evidence="1 2" key="1">
    <citation type="submission" date="2016-11" db="EMBL/GenBank/DDBJ databases">
        <title>The macronuclear genome of Stentor coeruleus: a giant cell with tiny introns.</title>
        <authorList>
            <person name="Slabodnick M."/>
            <person name="Ruby J.G."/>
            <person name="Reiff S.B."/>
            <person name="Swart E.C."/>
            <person name="Gosai S."/>
            <person name="Prabakaran S."/>
            <person name="Witkowska E."/>
            <person name="Larue G.E."/>
            <person name="Fisher S."/>
            <person name="Freeman R.M."/>
            <person name="Gunawardena J."/>
            <person name="Chu W."/>
            <person name="Stover N.A."/>
            <person name="Gregory B.D."/>
            <person name="Nowacki M."/>
            <person name="Derisi J."/>
            <person name="Roy S.W."/>
            <person name="Marshall W.F."/>
            <person name="Sood P."/>
        </authorList>
    </citation>
    <scope>NUCLEOTIDE SEQUENCE [LARGE SCALE GENOMIC DNA]</scope>
    <source>
        <strain evidence="1">WM001</strain>
    </source>
</reference>
<evidence type="ECO:0000313" key="2">
    <source>
        <dbReference type="Proteomes" id="UP000187209"/>
    </source>
</evidence>
<gene>
    <name evidence="1" type="ORF">SteCoe_2214</name>
</gene>
<evidence type="ECO:0000313" key="1">
    <source>
        <dbReference type="EMBL" id="OMJ94569.1"/>
    </source>
</evidence>
<name>A0A1R2CZY2_9CILI</name>
<protein>
    <submittedName>
        <fullName evidence="1">Uncharacterized protein</fullName>
    </submittedName>
</protein>
<organism evidence="1 2">
    <name type="scientific">Stentor coeruleus</name>
    <dbReference type="NCBI Taxonomy" id="5963"/>
    <lineage>
        <taxon>Eukaryota</taxon>
        <taxon>Sar</taxon>
        <taxon>Alveolata</taxon>
        <taxon>Ciliophora</taxon>
        <taxon>Postciliodesmatophora</taxon>
        <taxon>Heterotrichea</taxon>
        <taxon>Heterotrichida</taxon>
        <taxon>Stentoridae</taxon>
        <taxon>Stentor</taxon>
    </lineage>
</organism>